<dbReference type="Proteomes" id="UP000185151">
    <property type="component" value="Unassembled WGS sequence"/>
</dbReference>
<sequence>MHKNYFGSERKNHLEWLSNDWRIKGPNVCFLEGFPGVGKSDLVAEVVTAFESTSEWTVVTYEIPDRPSILIVDVWLDIADQLAHQNRPKMQEVMLGEDEGNPAFAIEKALNRNVLIVLDEAQRLFDPDSGRPVDQLAGILAFLKTRPNLPGRLLLLSDRLVERERWSESFAIRTLNALQPSEAAALLDDRLAVNAVDDVPNERKNDLLRVLGYNPRAIETLVASLLYEPLDEIVGSDPGVWETQDRDVSPEFLAKLERQLLERTLAHLDELHLKRLTMLAAHRSGFDQAAFEAVCGGTRKEWRELRNALITRFFVRHTKSYYSLHPVVREISVARLKDNPAEFIQAHSKASDYHLRHFHARSIVLQGQRLSTSYAELRYHLFQSQREGELRDIALRVADHIGREFTQGSPIPSNADELNERISLLKAILSYGGSHWLEHYVSRMLLARGYPGDVQLALEHAEKSLVIRAPAEYWVLAARLQETQITLEKAIKTILQASEVVDRNSNRSTLYLFGAELLVKNNEIDEAIKFLRQGLLDVPPEKALSSLYILAADIIAEYRDVDVAVALLHEGLRVVPADKDLSSIYHRYCELIHQTKDVKGAIVALDQGLSIVPADKGLSSLFLLKAEFLGGLGKPEMALDSLKVGIGKIAPGKGLDLLYGRASELLCELGRKEDAVAMLREAVERLRADQGGVALRQSLARLEALMMATPVRANSGAARIEPDLLDRTLPTALVMATEWFSLHGGISTFNRNLCIKLAHNGINVICAVPKASREEIEAAALDGIYLLQSPAAQSADPLNGMYRRLSVPIDPDFVIGHGRITGHVAQAQVEDNFPSAARVHFVHMAPGEIEWFKGKADAAMVAESREREELELASSAKVVAAVGPRLFREVGNLLESKSVKPALIEFNPSCIAPAEPRTRPPHLHCLLLGRAEDLELKGLDIAALAMARVASGATVAFESRPELIVRGAPAGTGQVLQQRLKSLTEGLELSVRVREYSSSQDDIQADLRRASILLMPSRREGFGLVALEALTLGTPILVSDQSGIAELITRYVSPAEASGIIVPTPEAVSSAASTWARAIEFQLADRDASFNRAWRLSTRLMQEDGWSKSVRGLLSRLGVEDCSLV</sequence>
<evidence type="ECO:0000256" key="2">
    <source>
        <dbReference type="ARBA" id="ARBA00022679"/>
    </source>
</evidence>
<name>A0A1N6KK84_9BURK</name>
<evidence type="ECO:0000313" key="4">
    <source>
        <dbReference type="Proteomes" id="UP000185151"/>
    </source>
</evidence>
<organism evidence="3 4">
    <name type="scientific">Paraburkholderia phenazinium</name>
    <dbReference type="NCBI Taxonomy" id="60549"/>
    <lineage>
        <taxon>Bacteria</taxon>
        <taxon>Pseudomonadati</taxon>
        <taxon>Pseudomonadota</taxon>
        <taxon>Betaproteobacteria</taxon>
        <taxon>Burkholderiales</taxon>
        <taxon>Burkholderiaceae</taxon>
        <taxon>Paraburkholderia</taxon>
    </lineage>
</organism>
<dbReference type="Pfam" id="PF20706">
    <property type="entry name" value="GT4-conflict"/>
    <property type="match status" value="1"/>
</dbReference>
<dbReference type="InterPro" id="IPR027417">
    <property type="entry name" value="P-loop_NTPase"/>
</dbReference>
<dbReference type="InterPro" id="IPR011990">
    <property type="entry name" value="TPR-like_helical_dom_sf"/>
</dbReference>
<reference evidence="3 4" key="1">
    <citation type="submission" date="2016-11" db="EMBL/GenBank/DDBJ databases">
        <authorList>
            <person name="Jaros S."/>
            <person name="Januszkiewicz K."/>
            <person name="Wedrychowicz H."/>
        </authorList>
    </citation>
    <scope>NUCLEOTIDE SEQUENCE [LARGE SCALE GENOMIC DNA]</scope>
    <source>
        <strain evidence="3 4">GAS95</strain>
    </source>
</reference>
<dbReference type="AlphaFoldDB" id="A0A1N6KK84"/>
<gene>
    <name evidence="3" type="ORF">SAMN05444165_3787</name>
</gene>
<dbReference type="PANTHER" id="PTHR12526">
    <property type="entry name" value="GLYCOSYLTRANSFERASE"/>
    <property type="match status" value="1"/>
</dbReference>
<keyword evidence="2 3" id="KW-0808">Transferase</keyword>
<evidence type="ECO:0000256" key="1">
    <source>
        <dbReference type="ARBA" id="ARBA00022676"/>
    </source>
</evidence>
<dbReference type="SUPFAM" id="SSF48452">
    <property type="entry name" value="TPR-like"/>
    <property type="match status" value="1"/>
</dbReference>
<dbReference type="CDD" id="cd03801">
    <property type="entry name" value="GT4_PimA-like"/>
    <property type="match status" value="1"/>
</dbReference>
<dbReference type="SUPFAM" id="SSF53756">
    <property type="entry name" value="UDP-Glycosyltransferase/glycogen phosphorylase"/>
    <property type="match status" value="1"/>
</dbReference>
<dbReference type="Gene3D" id="3.40.50.2000">
    <property type="entry name" value="Glycogen Phosphorylase B"/>
    <property type="match status" value="1"/>
</dbReference>
<dbReference type="PANTHER" id="PTHR12526:SF510">
    <property type="entry name" value="D-INOSITOL 3-PHOSPHATE GLYCOSYLTRANSFERASE"/>
    <property type="match status" value="1"/>
</dbReference>
<dbReference type="GO" id="GO:0016757">
    <property type="term" value="F:glycosyltransferase activity"/>
    <property type="evidence" value="ECO:0007669"/>
    <property type="project" value="UniProtKB-KW"/>
</dbReference>
<dbReference type="Gene3D" id="3.40.50.300">
    <property type="entry name" value="P-loop containing nucleotide triphosphate hydrolases"/>
    <property type="match status" value="1"/>
</dbReference>
<protein>
    <submittedName>
        <fullName evidence="3">Glycosyltransferase involved in cell wall bisynthesis</fullName>
    </submittedName>
</protein>
<dbReference type="EMBL" id="FSRU01000002">
    <property type="protein sequence ID" value="SIO56974.1"/>
    <property type="molecule type" value="Genomic_DNA"/>
</dbReference>
<evidence type="ECO:0000313" key="3">
    <source>
        <dbReference type="EMBL" id="SIO56974.1"/>
    </source>
</evidence>
<dbReference type="SUPFAM" id="SSF52540">
    <property type="entry name" value="P-loop containing nucleoside triphosphate hydrolases"/>
    <property type="match status" value="1"/>
</dbReference>
<keyword evidence="1" id="KW-0328">Glycosyltransferase</keyword>
<keyword evidence="4" id="KW-1185">Reference proteome</keyword>
<proteinExistence type="predicted"/>
<dbReference type="Gene3D" id="1.25.40.10">
    <property type="entry name" value="Tetratricopeptide repeat domain"/>
    <property type="match status" value="1"/>
</dbReference>
<accession>A0A1N6KK84</accession>